<comment type="caution">
    <text evidence="9">The sequence shown here is derived from an EMBL/GenBank/DDBJ whole genome shotgun (WGS) entry which is preliminary data.</text>
</comment>
<dbReference type="PANTHER" id="PTHR46206">
    <property type="entry name" value="CYTOCHROME P450"/>
    <property type="match status" value="1"/>
</dbReference>
<dbReference type="PROSITE" id="PS00086">
    <property type="entry name" value="CYTOCHROME_P450"/>
    <property type="match status" value="1"/>
</dbReference>
<name>A0AAD6TA21_9AGAR</name>
<evidence type="ECO:0000313" key="9">
    <source>
        <dbReference type="EMBL" id="KAJ7041790.1"/>
    </source>
</evidence>
<accession>A0AAD6TA21</accession>
<evidence type="ECO:0000256" key="8">
    <source>
        <dbReference type="RuleBase" id="RU000461"/>
    </source>
</evidence>
<sequence length="502" mass="56338">MDDPRFLVLYGVLAVIAFATFRKALRDPKARLISQVDTIPIVGSSGFLSSYRNAFAFLANASTLIQQGYDEHHQGVFRVARLFRWEYVVCGPKLVKEVGAAPEHILSFRAGLQEIIPTRLVIGAAISDNPYHHRTIRTSLTRNLHACFPDVRDEIICAFNDVLRVESSEWKTLPVLPIIMAVVARVSNRIFVGLPLCRNKTYLQNNVQFTLDVVRSSQRIVLFPKFLQPFVASLITNRNKSFATAVKLLGPTIEDRLSKEREMGPDWPGKPNDFISWLLETAEGEERTAPALVLRILNTNFAAIHTSSMAFTHALFDLATHPEHLLPMREEVECVVKEEGWSKAALNSMVKVDSFLRLNNGGASVMHRKVVAKEGFQFSDGTILPHGALMYVASRATHYDEANFENPAKFDGFRFAQERQRRRCCFTDVISTAVDHLPFGTGKHACPGRFFAATELKAMLAHLVLNYDIKAEVEGVRPPDAVFGVRITPNPTGKVCFRKRMD</sequence>
<evidence type="ECO:0000256" key="3">
    <source>
        <dbReference type="ARBA" id="ARBA00022723"/>
    </source>
</evidence>
<dbReference type="PRINTS" id="PR00463">
    <property type="entry name" value="EP450I"/>
</dbReference>
<dbReference type="AlphaFoldDB" id="A0AAD6TA21"/>
<evidence type="ECO:0000313" key="10">
    <source>
        <dbReference type="Proteomes" id="UP001218188"/>
    </source>
</evidence>
<keyword evidence="5 7" id="KW-0408">Iron</keyword>
<keyword evidence="3 7" id="KW-0479">Metal-binding</keyword>
<evidence type="ECO:0000256" key="5">
    <source>
        <dbReference type="ARBA" id="ARBA00023004"/>
    </source>
</evidence>
<dbReference type="GO" id="GO:0020037">
    <property type="term" value="F:heme binding"/>
    <property type="evidence" value="ECO:0007669"/>
    <property type="project" value="InterPro"/>
</dbReference>
<organism evidence="9 10">
    <name type="scientific">Mycena alexandri</name>
    <dbReference type="NCBI Taxonomy" id="1745969"/>
    <lineage>
        <taxon>Eukaryota</taxon>
        <taxon>Fungi</taxon>
        <taxon>Dikarya</taxon>
        <taxon>Basidiomycota</taxon>
        <taxon>Agaricomycotina</taxon>
        <taxon>Agaricomycetes</taxon>
        <taxon>Agaricomycetidae</taxon>
        <taxon>Agaricales</taxon>
        <taxon>Marasmiineae</taxon>
        <taxon>Mycenaceae</taxon>
        <taxon>Mycena</taxon>
    </lineage>
</organism>
<keyword evidence="6 8" id="KW-0503">Monooxygenase</keyword>
<keyword evidence="7 8" id="KW-0349">Heme</keyword>
<dbReference type="InterPro" id="IPR017972">
    <property type="entry name" value="Cyt_P450_CS"/>
</dbReference>
<evidence type="ECO:0000256" key="1">
    <source>
        <dbReference type="ARBA" id="ARBA00001971"/>
    </source>
</evidence>
<dbReference type="Pfam" id="PF00067">
    <property type="entry name" value="p450"/>
    <property type="match status" value="1"/>
</dbReference>
<evidence type="ECO:0000256" key="6">
    <source>
        <dbReference type="ARBA" id="ARBA00023033"/>
    </source>
</evidence>
<evidence type="ECO:0000256" key="7">
    <source>
        <dbReference type="PIRSR" id="PIRSR602401-1"/>
    </source>
</evidence>
<comment type="cofactor">
    <cofactor evidence="1 7">
        <name>heme</name>
        <dbReference type="ChEBI" id="CHEBI:30413"/>
    </cofactor>
</comment>
<proteinExistence type="inferred from homology"/>
<evidence type="ECO:0000256" key="4">
    <source>
        <dbReference type="ARBA" id="ARBA00023002"/>
    </source>
</evidence>
<dbReference type="GO" id="GO:0016705">
    <property type="term" value="F:oxidoreductase activity, acting on paired donors, with incorporation or reduction of molecular oxygen"/>
    <property type="evidence" value="ECO:0007669"/>
    <property type="project" value="InterPro"/>
</dbReference>
<dbReference type="SUPFAM" id="SSF48264">
    <property type="entry name" value="Cytochrome P450"/>
    <property type="match status" value="1"/>
</dbReference>
<dbReference type="Gene3D" id="1.10.630.10">
    <property type="entry name" value="Cytochrome P450"/>
    <property type="match status" value="1"/>
</dbReference>
<dbReference type="Proteomes" id="UP001218188">
    <property type="component" value="Unassembled WGS sequence"/>
</dbReference>
<comment type="similarity">
    <text evidence="2 8">Belongs to the cytochrome P450 family.</text>
</comment>
<reference evidence="9" key="1">
    <citation type="submission" date="2023-03" db="EMBL/GenBank/DDBJ databases">
        <title>Massive genome expansion in bonnet fungi (Mycena s.s.) driven by repeated elements and novel gene families across ecological guilds.</title>
        <authorList>
            <consortium name="Lawrence Berkeley National Laboratory"/>
            <person name="Harder C.B."/>
            <person name="Miyauchi S."/>
            <person name="Viragh M."/>
            <person name="Kuo A."/>
            <person name="Thoen E."/>
            <person name="Andreopoulos B."/>
            <person name="Lu D."/>
            <person name="Skrede I."/>
            <person name="Drula E."/>
            <person name="Henrissat B."/>
            <person name="Morin E."/>
            <person name="Kohler A."/>
            <person name="Barry K."/>
            <person name="LaButti K."/>
            <person name="Morin E."/>
            <person name="Salamov A."/>
            <person name="Lipzen A."/>
            <person name="Mereny Z."/>
            <person name="Hegedus B."/>
            <person name="Baldrian P."/>
            <person name="Stursova M."/>
            <person name="Weitz H."/>
            <person name="Taylor A."/>
            <person name="Grigoriev I.V."/>
            <person name="Nagy L.G."/>
            <person name="Martin F."/>
            <person name="Kauserud H."/>
        </authorList>
    </citation>
    <scope>NUCLEOTIDE SEQUENCE</scope>
    <source>
        <strain evidence="9">CBHHK200</strain>
    </source>
</reference>
<dbReference type="GO" id="GO:0005506">
    <property type="term" value="F:iron ion binding"/>
    <property type="evidence" value="ECO:0007669"/>
    <property type="project" value="InterPro"/>
</dbReference>
<keyword evidence="4 8" id="KW-0560">Oxidoreductase</keyword>
<dbReference type="EMBL" id="JARJCM010000015">
    <property type="protein sequence ID" value="KAJ7041790.1"/>
    <property type="molecule type" value="Genomic_DNA"/>
</dbReference>
<dbReference type="InterPro" id="IPR002401">
    <property type="entry name" value="Cyt_P450_E_grp-I"/>
</dbReference>
<evidence type="ECO:0000256" key="2">
    <source>
        <dbReference type="ARBA" id="ARBA00010617"/>
    </source>
</evidence>
<keyword evidence="10" id="KW-1185">Reference proteome</keyword>
<feature type="binding site" description="axial binding residue" evidence="7">
    <location>
        <position position="446"/>
    </location>
    <ligand>
        <name>heme</name>
        <dbReference type="ChEBI" id="CHEBI:30413"/>
    </ligand>
    <ligandPart>
        <name>Fe</name>
        <dbReference type="ChEBI" id="CHEBI:18248"/>
    </ligandPart>
</feature>
<protein>
    <submittedName>
        <fullName evidence="9">Cytochrome P450</fullName>
    </submittedName>
</protein>
<dbReference type="InterPro" id="IPR036396">
    <property type="entry name" value="Cyt_P450_sf"/>
</dbReference>
<dbReference type="PANTHER" id="PTHR46206:SF1">
    <property type="entry name" value="P450, PUTATIVE (EUROFUNG)-RELATED"/>
    <property type="match status" value="1"/>
</dbReference>
<dbReference type="CDD" id="cd11041">
    <property type="entry name" value="CYP503A1-like"/>
    <property type="match status" value="1"/>
</dbReference>
<dbReference type="InterPro" id="IPR001128">
    <property type="entry name" value="Cyt_P450"/>
</dbReference>
<dbReference type="GO" id="GO:0004497">
    <property type="term" value="F:monooxygenase activity"/>
    <property type="evidence" value="ECO:0007669"/>
    <property type="project" value="UniProtKB-KW"/>
</dbReference>
<gene>
    <name evidence="9" type="ORF">C8F04DRAFT_1299316</name>
</gene>